<dbReference type="InterPro" id="IPR009057">
    <property type="entry name" value="Homeodomain-like_sf"/>
</dbReference>
<dbReference type="PRINTS" id="PR00455">
    <property type="entry name" value="HTHTETR"/>
</dbReference>
<evidence type="ECO:0000256" key="2">
    <source>
        <dbReference type="PROSITE-ProRule" id="PRU00335"/>
    </source>
</evidence>
<dbReference type="AlphaFoldDB" id="A0A1G6YYN8"/>
<organism evidence="4 5">
    <name type="scientific">Peptococcus niger</name>
    <dbReference type="NCBI Taxonomy" id="2741"/>
    <lineage>
        <taxon>Bacteria</taxon>
        <taxon>Bacillati</taxon>
        <taxon>Bacillota</taxon>
        <taxon>Clostridia</taxon>
        <taxon>Eubacteriales</taxon>
        <taxon>Peptococcaceae</taxon>
        <taxon>Peptococcus</taxon>
    </lineage>
</organism>
<dbReference type="InterPro" id="IPR050624">
    <property type="entry name" value="HTH-type_Tx_Regulator"/>
</dbReference>
<dbReference type="GO" id="GO:0003677">
    <property type="term" value="F:DNA binding"/>
    <property type="evidence" value="ECO:0007669"/>
    <property type="project" value="UniProtKB-UniRule"/>
</dbReference>
<keyword evidence="1 2" id="KW-0238">DNA-binding</keyword>
<dbReference type="PANTHER" id="PTHR43479:SF11">
    <property type="entry name" value="ACREF_ENVCD OPERON REPRESSOR-RELATED"/>
    <property type="match status" value="1"/>
</dbReference>
<evidence type="ECO:0000256" key="1">
    <source>
        <dbReference type="ARBA" id="ARBA00023125"/>
    </source>
</evidence>
<dbReference type="InterPro" id="IPR001647">
    <property type="entry name" value="HTH_TetR"/>
</dbReference>
<protein>
    <submittedName>
        <fullName evidence="4">DNA-binding transcriptional regulator, AcrR family</fullName>
    </submittedName>
</protein>
<feature type="domain" description="HTH tetR-type" evidence="3">
    <location>
        <begin position="18"/>
        <end position="78"/>
    </location>
</feature>
<sequence length="209" mass="24325">MTTGKGVYILKKNSKKPEIRRQELIDIASRLFMEKGYEGVSVRDILDEVQGAPGMFYYYFKSKQEIYLASMEQYISQRLERKCAMIENPDIPFIEKLPVFHSMVADDIQGYMERFTPMPEMSISDTSYKLYDLVHMIGCMITPYSKFILQGLNEGELKNHLNITDENAEAFSTFILYGAWGMIYNHQFTGTGEQYNLNNLTEITNKIFY</sequence>
<evidence type="ECO:0000313" key="4">
    <source>
        <dbReference type="EMBL" id="SDD94676.1"/>
    </source>
</evidence>
<reference evidence="4 5" key="1">
    <citation type="submission" date="2016-10" db="EMBL/GenBank/DDBJ databases">
        <authorList>
            <person name="de Groot N.N."/>
        </authorList>
    </citation>
    <scope>NUCLEOTIDE SEQUENCE [LARGE SCALE GENOMIC DNA]</scope>
    <source>
        <strain evidence="4 5">DSM 20475</strain>
    </source>
</reference>
<dbReference type="PANTHER" id="PTHR43479">
    <property type="entry name" value="ACREF/ENVCD OPERON REPRESSOR-RELATED"/>
    <property type="match status" value="1"/>
</dbReference>
<accession>A0A1G6YYN8</accession>
<dbReference type="PROSITE" id="PS50977">
    <property type="entry name" value="HTH_TETR_2"/>
    <property type="match status" value="1"/>
</dbReference>
<name>A0A1G6YYN8_PEPNI</name>
<evidence type="ECO:0000313" key="5">
    <source>
        <dbReference type="Proteomes" id="UP000198995"/>
    </source>
</evidence>
<evidence type="ECO:0000259" key="3">
    <source>
        <dbReference type="PROSITE" id="PS50977"/>
    </source>
</evidence>
<dbReference type="Gene3D" id="1.10.357.10">
    <property type="entry name" value="Tetracycline Repressor, domain 2"/>
    <property type="match status" value="1"/>
</dbReference>
<proteinExistence type="predicted"/>
<feature type="DNA-binding region" description="H-T-H motif" evidence="2">
    <location>
        <begin position="41"/>
        <end position="60"/>
    </location>
</feature>
<keyword evidence="5" id="KW-1185">Reference proteome</keyword>
<dbReference type="Pfam" id="PF00440">
    <property type="entry name" value="TetR_N"/>
    <property type="match status" value="1"/>
</dbReference>
<dbReference type="STRING" id="2741.SAMN04489866_1119"/>
<gene>
    <name evidence="4" type="ORF">SAMN04489866_1119</name>
</gene>
<dbReference type="Proteomes" id="UP000198995">
    <property type="component" value="Unassembled WGS sequence"/>
</dbReference>
<dbReference type="SUPFAM" id="SSF46689">
    <property type="entry name" value="Homeodomain-like"/>
    <property type="match status" value="1"/>
</dbReference>
<dbReference type="RefSeq" id="WP_242868977.1">
    <property type="nucleotide sequence ID" value="NZ_FNAF01000011.1"/>
</dbReference>
<dbReference type="EMBL" id="FNAF01000011">
    <property type="protein sequence ID" value="SDD94676.1"/>
    <property type="molecule type" value="Genomic_DNA"/>
</dbReference>